<feature type="transmembrane region" description="Helical" evidence="7">
    <location>
        <begin position="92"/>
        <end position="114"/>
    </location>
</feature>
<organism evidence="10 11">
    <name type="scientific">Arenibacter nanhaiticus</name>
    <dbReference type="NCBI Taxonomy" id="558155"/>
    <lineage>
        <taxon>Bacteria</taxon>
        <taxon>Pseudomonadati</taxon>
        <taxon>Bacteroidota</taxon>
        <taxon>Flavobacteriia</taxon>
        <taxon>Flavobacteriales</taxon>
        <taxon>Flavobacteriaceae</taxon>
        <taxon>Arenibacter</taxon>
    </lineage>
</organism>
<keyword evidence="3" id="KW-1003">Cell membrane</keyword>
<dbReference type="GO" id="GO:0005886">
    <property type="term" value="C:plasma membrane"/>
    <property type="evidence" value="ECO:0007669"/>
    <property type="project" value="UniProtKB-SubCell"/>
</dbReference>
<dbReference type="RefSeq" id="WP_072763020.1">
    <property type="nucleotide sequence ID" value="NZ_FQYX01000002.1"/>
</dbReference>
<proteinExistence type="inferred from homology"/>
<dbReference type="Gene3D" id="3.30.70.100">
    <property type="match status" value="1"/>
</dbReference>
<dbReference type="Gene3D" id="1.10.287.1260">
    <property type="match status" value="1"/>
</dbReference>
<dbReference type="Pfam" id="PF00924">
    <property type="entry name" value="MS_channel_2nd"/>
    <property type="match status" value="1"/>
</dbReference>
<dbReference type="OrthoDB" id="9809206at2"/>
<evidence type="ECO:0000256" key="6">
    <source>
        <dbReference type="ARBA" id="ARBA00023136"/>
    </source>
</evidence>
<evidence type="ECO:0000256" key="2">
    <source>
        <dbReference type="ARBA" id="ARBA00008017"/>
    </source>
</evidence>
<dbReference type="InterPro" id="IPR011066">
    <property type="entry name" value="MscS_channel_C_sf"/>
</dbReference>
<evidence type="ECO:0000259" key="8">
    <source>
        <dbReference type="Pfam" id="PF00924"/>
    </source>
</evidence>
<comment type="subcellular location">
    <subcellularLocation>
        <location evidence="1">Cell membrane</location>
        <topology evidence="1">Multi-pass membrane protein</topology>
    </subcellularLocation>
</comment>
<dbReference type="InterPro" id="IPR010920">
    <property type="entry name" value="LSM_dom_sf"/>
</dbReference>
<evidence type="ECO:0000313" key="11">
    <source>
        <dbReference type="Proteomes" id="UP000184231"/>
    </source>
</evidence>
<protein>
    <submittedName>
        <fullName evidence="10">Mechanosensitive ion channel</fullName>
    </submittedName>
</protein>
<dbReference type="Pfam" id="PF21082">
    <property type="entry name" value="MS_channel_3rd"/>
    <property type="match status" value="1"/>
</dbReference>
<dbReference type="EMBL" id="FQYX01000002">
    <property type="protein sequence ID" value="SHI48355.1"/>
    <property type="molecule type" value="Genomic_DNA"/>
</dbReference>
<evidence type="ECO:0000259" key="9">
    <source>
        <dbReference type="Pfam" id="PF21082"/>
    </source>
</evidence>
<dbReference type="PANTHER" id="PTHR30347">
    <property type="entry name" value="POTASSIUM CHANNEL RELATED"/>
    <property type="match status" value="1"/>
</dbReference>
<feature type="domain" description="Mechanosensitive ion channel MscS C-terminal" evidence="9">
    <location>
        <begin position="188"/>
        <end position="269"/>
    </location>
</feature>
<dbReference type="STRING" id="558155.SAMN04487911_102210"/>
<evidence type="ECO:0000313" key="10">
    <source>
        <dbReference type="EMBL" id="SHI48355.1"/>
    </source>
</evidence>
<keyword evidence="11" id="KW-1185">Reference proteome</keyword>
<dbReference type="SUPFAM" id="SSF82861">
    <property type="entry name" value="Mechanosensitive channel protein MscS (YggB), transmembrane region"/>
    <property type="match status" value="1"/>
</dbReference>
<feature type="transmembrane region" description="Helical" evidence="7">
    <location>
        <begin position="66"/>
        <end position="86"/>
    </location>
</feature>
<name>A0A1M6BI18_9FLAO</name>
<dbReference type="SUPFAM" id="SSF50182">
    <property type="entry name" value="Sm-like ribonucleoproteins"/>
    <property type="match status" value="1"/>
</dbReference>
<feature type="domain" description="Mechanosensitive ion channel MscS" evidence="8">
    <location>
        <begin position="113"/>
        <end position="178"/>
    </location>
</feature>
<feature type="transmembrane region" description="Helical" evidence="7">
    <location>
        <begin position="27"/>
        <end position="46"/>
    </location>
</feature>
<evidence type="ECO:0000256" key="7">
    <source>
        <dbReference type="SAM" id="Phobius"/>
    </source>
</evidence>
<dbReference type="InterPro" id="IPR023408">
    <property type="entry name" value="MscS_beta-dom_sf"/>
</dbReference>
<dbReference type="InterPro" id="IPR011014">
    <property type="entry name" value="MscS_channel_TM-2"/>
</dbReference>
<dbReference type="SUPFAM" id="SSF82689">
    <property type="entry name" value="Mechanosensitive channel protein MscS (YggB), C-terminal domain"/>
    <property type="match status" value="1"/>
</dbReference>
<dbReference type="AlphaFoldDB" id="A0A1M6BI18"/>
<dbReference type="InterPro" id="IPR049278">
    <property type="entry name" value="MS_channel_C"/>
</dbReference>
<keyword evidence="6 7" id="KW-0472">Membrane</keyword>
<evidence type="ECO:0000256" key="4">
    <source>
        <dbReference type="ARBA" id="ARBA00022692"/>
    </source>
</evidence>
<evidence type="ECO:0000256" key="5">
    <source>
        <dbReference type="ARBA" id="ARBA00022989"/>
    </source>
</evidence>
<dbReference type="GO" id="GO:0008381">
    <property type="term" value="F:mechanosensitive monoatomic ion channel activity"/>
    <property type="evidence" value="ECO:0007669"/>
    <property type="project" value="UniProtKB-ARBA"/>
</dbReference>
<reference evidence="10 11" key="1">
    <citation type="submission" date="2016-11" db="EMBL/GenBank/DDBJ databases">
        <authorList>
            <person name="Jaros S."/>
            <person name="Januszkiewicz K."/>
            <person name="Wedrychowicz H."/>
        </authorList>
    </citation>
    <scope>NUCLEOTIDE SEQUENCE [LARGE SCALE GENOMIC DNA]</scope>
    <source>
        <strain evidence="10 11">CGMCC 1.8863</strain>
    </source>
</reference>
<accession>A0A1M6BI18</accession>
<dbReference type="Proteomes" id="UP000184231">
    <property type="component" value="Unassembled WGS sequence"/>
</dbReference>
<keyword evidence="4 7" id="KW-0812">Transmembrane</keyword>
<dbReference type="InterPro" id="IPR052702">
    <property type="entry name" value="MscS-like_channel"/>
</dbReference>
<dbReference type="PANTHER" id="PTHR30347:SF1">
    <property type="entry name" value="MECHANOSENSITIVE CHANNEL MSCK"/>
    <property type="match status" value="1"/>
</dbReference>
<dbReference type="Gene3D" id="2.30.30.60">
    <property type="match status" value="1"/>
</dbReference>
<sequence length="298" mass="33684">MEKILEFLKIIKDFLTYPIVNGEKVDITAGTFLTIIIAVVVVTYLLKIVHKVVTSKLPEEDKNKFISIFGFLKYLSYIMVILVILHSSGVNLTVLLTASAALFVGLGFALQYLFQDIISGILIILDQSLHVGDIIEVGGKVGRVFEIRLRTTRAVTRDDRVIIIPNHKFLTDSIYNYTQNSKITRESVKVGVAYGCDIDLVTKLLMEVAQEQKGVLKTPKSFVLFEDFGDSSLLFSINFYTYDSFGEPKIKSAMRYNIDAKFRAHNISIPFPQRDLHIIQERPFQHIPVGKTESSNEN</sequence>
<evidence type="ECO:0000256" key="3">
    <source>
        <dbReference type="ARBA" id="ARBA00022475"/>
    </source>
</evidence>
<gene>
    <name evidence="10" type="ORF">SAMN04487911_102210</name>
</gene>
<keyword evidence="5 7" id="KW-1133">Transmembrane helix</keyword>
<comment type="similarity">
    <text evidence="2">Belongs to the MscS (TC 1.A.23) family.</text>
</comment>
<dbReference type="InterPro" id="IPR006685">
    <property type="entry name" value="MscS_channel_2nd"/>
</dbReference>
<evidence type="ECO:0000256" key="1">
    <source>
        <dbReference type="ARBA" id="ARBA00004651"/>
    </source>
</evidence>